<evidence type="ECO:0000256" key="1">
    <source>
        <dbReference type="ARBA" id="ARBA00022670"/>
    </source>
</evidence>
<evidence type="ECO:0000259" key="6">
    <source>
        <dbReference type="Pfam" id="PF00413"/>
    </source>
</evidence>
<feature type="signal peptide" evidence="5">
    <location>
        <begin position="1"/>
        <end position="29"/>
    </location>
</feature>
<sequence length="251" mass="28148">MQKKQSTVMVIFLLSFFLGVFFPAIQALAAVPVTPHGTARFETNTATINITQNSAVNRRIWTQAIQAWNRTGAFNFIITTTAADISAQADTKLGVNYTGMTFITINQQGYLDHVDAEINPQAFKVYRYSKFEMVNVAEHELGHSIGLNHNPNRASVMYAANRYYGIQAVDIAGVNQFYSSQADSIRIPDRSATFRDPVTDGKKNVSFDKFDPLSFSVCHHTPFVYQIPHTLVEELIKNFTTLSRLAYVYDG</sequence>
<evidence type="ECO:0000256" key="2">
    <source>
        <dbReference type="ARBA" id="ARBA00022723"/>
    </source>
</evidence>
<dbReference type="InterPro" id="IPR024079">
    <property type="entry name" value="MetalloPept_cat_dom_sf"/>
</dbReference>
<accession>A0ABQ3VYL8</accession>
<dbReference type="InterPro" id="IPR021190">
    <property type="entry name" value="Pept_M10A"/>
</dbReference>
<evidence type="ECO:0000256" key="3">
    <source>
        <dbReference type="ARBA" id="ARBA00022801"/>
    </source>
</evidence>
<feature type="chain" id="PRO_5047009048" description="Peptidase M10 metallopeptidase domain-containing protein" evidence="5">
    <location>
        <begin position="30"/>
        <end position="251"/>
    </location>
</feature>
<evidence type="ECO:0000256" key="5">
    <source>
        <dbReference type="SAM" id="SignalP"/>
    </source>
</evidence>
<organism evidence="7 8">
    <name type="scientific">Lentilactobacillus fungorum</name>
    <dbReference type="NCBI Taxonomy" id="2201250"/>
    <lineage>
        <taxon>Bacteria</taxon>
        <taxon>Bacillati</taxon>
        <taxon>Bacillota</taxon>
        <taxon>Bacilli</taxon>
        <taxon>Lactobacillales</taxon>
        <taxon>Lactobacillaceae</taxon>
        <taxon>Lentilactobacillus</taxon>
    </lineage>
</organism>
<protein>
    <recommendedName>
        <fullName evidence="6">Peptidase M10 metallopeptidase domain-containing protein</fullName>
    </recommendedName>
</protein>
<evidence type="ECO:0000313" key="8">
    <source>
        <dbReference type="Proteomes" id="UP000604765"/>
    </source>
</evidence>
<dbReference type="RefSeq" id="WP_232365279.1">
    <property type="nucleotide sequence ID" value="NZ_BNJR01000008.1"/>
</dbReference>
<keyword evidence="4" id="KW-0862">Zinc</keyword>
<keyword evidence="2" id="KW-0479">Metal-binding</keyword>
<keyword evidence="3" id="KW-0378">Hydrolase</keyword>
<dbReference type="Pfam" id="PF00413">
    <property type="entry name" value="Peptidase_M10"/>
    <property type="match status" value="1"/>
</dbReference>
<dbReference type="PRINTS" id="PR00138">
    <property type="entry name" value="MATRIXIN"/>
</dbReference>
<keyword evidence="1" id="KW-0645">Protease</keyword>
<comment type="caution">
    <text evidence="7">The sequence shown here is derived from an EMBL/GenBank/DDBJ whole genome shotgun (WGS) entry which is preliminary data.</text>
</comment>
<keyword evidence="5" id="KW-0732">Signal</keyword>
<name>A0ABQ3VYL8_9LACO</name>
<gene>
    <name evidence="7" type="ORF">YK48G_08640</name>
</gene>
<proteinExistence type="predicted"/>
<keyword evidence="8" id="KW-1185">Reference proteome</keyword>
<dbReference type="EMBL" id="BNJR01000008">
    <property type="protein sequence ID" value="GHP13439.1"/>
    <property type="molecule type" value="Genomic_DNA"/>
</dbReference>
<feature type="domain" description="Peptidase M10 metallopeptidase" evidence="6">
    <location>
        <begin position="114"/>
        <end position="178"/>
    </location>
</feature>
<dbReference type="SUPFAM" id="SSF55486">
    <property type="entry name" value="Metalloproteases ('zincins'), catalytic domain"/>
    <property type="match status" value="1"/>
</dbReference>
<evidence type="ECO:0000313" key="7">
    <source>
        <dbReference type="EMBL" id="GHP13439.1"/>
    </source>
</evidence>
<evidence type="ECO:0000256" key="4">
    <source>
        <dbReference type="ARBA" id="ARBA00022833"/>
    </source>
</evidence>
<dbReference type="InterPro" id="IPR001818">
    <property type="entry name" value="Pept_M10_metallopeptidase"/>
</dbReference>
<dbReference type="Proteomes" id="UP000604765">
    <property type="component" value="Unassembled WGS sequence"/>
</dbReference>
<reference evidence="7 8" key="1">
    <citation type="journal article" date="2021" name="Int. J. Syst. Evol. Microbiol.">
        <title>Lentilactobacillus fungorum sp. nov., isolated from spent mushroom substrates.</title>
        <authorList>
            <person name="Tohno M."/>
            <person name="Tanizawa Y."/>
            <person name="Kojima Y."/>
            <person name="Sakamoto M."/>
            <person name="Ohkuma M."/>
            <person name="Kobayashi H."/>
        </authorList>
    </citation>
    <scope>NUCLEOTIDE SEQUENCE [LARGE SCALE GENOMIC DNA]</scope>
    <source>
        <strain evidence="7 8">YK48G</strain>
    </source>
</reference>
<dbReference type="Gene3D" id="3.40.390.10">
    <property type="entry name" value="Collagenase (Catalytic Domain)"/>
    <property type="match status" value="1"/>
</dbReference>